<dbReference type="eggNOG" id="COG0325">
    <property type="taxonomic scope" value="Bacteria"/>
</dbReference>
<name>G9YEX4_9FIRM</name>
<dbReference type="PIRSF" id="PIRSF004848">
    <property type="entry name" value="YBL036c_PLPDEIII"/>
    <property type="match status" value="1"/>
</dbReference>
<dbReference type="NCBIfam" id="TIGR00044">
    <property type="entry name" value="YggS family pyridoxal phosphate-dependent enzyme"/>
    <property type="match status" value="1"/>
</dbReference>
<evidence type="ECO:0000256" key="2">
    <source>
        <dbReference type="HAMAP-Rule" id="MF_02087"/>
    </source>
</evidence>
<protein>
    <recommendedName>
        <fullName evidence="2">Pyridoxal phosphate homeostasis protein</fullName>
        <shortName evidence="2">PLP homeostasis protein</shortName>
    </recommendedName>
</protein>
<dbReference type="InterPro" id="IPR001608">
    <property type="entry name" value="Ala_racemase_N"/>
</dbReference>
<dbReference type="Pfam" id="PF01168">
    <property type="entry name" value="Ala_racemase_N"/>
    <property type="match status" value="1"/>
</dbReference>
<comment type="similarity">
    <text evidence="2 4">Belongs to the pyridoxal phosphate-binding protein YggS/PROSC family.</text>
</comment>
<gene>
    <name evidence="6" type="ORF">HMPREF0080_00184</name>
</gene>
<dbReference type="EMBL" id="AGCJ01000007">
    <property type="protein sequence ID" value="EHM43535.1"/>
    <property type="molecule type" value="Genomic_DNA"/>
</dbReference>
<dbReference type="InterPro" id="IPR029066">
    <property type="entry name" value="PLP-binding_barrel"/>
</dbReference>
<proteinExistence type="inferred from homology"/>
<comment type="function">
    <text evidence="2">Pyridoxal 5'-phosphate (PLP)-binding protein, which is involved in PLP homeostasis.</text>
</comment>
<dbReference type="PANTHER" id="PTHR10146:SF14">
    <property type="entry name" value="PYRIDOXAL PHOSPHATE HOMEOSTASIS PROTEIN"/>
    <property type="match status" value="1"/>
</dbReference>
<accession>G9YEX4</accession>
<dbReference type="HAMAP" id="MF_02087">
    <property type="entry name" value="PLP_homeostasis"/>
    <property type="match status" value="1"/>
</dbReference>
<dbReference type="AlphaFoldDB" id="G9YEX4"/>
<evidence type="ECO:0000256" key="1">
    <source>
        <dbReference type="ARBA" id="ARBA00022898"/>
    </source>
</evidence>
<evidence type="ECO:0000259" key="5">
    <source>
        <dbReference type="Pfam" id="PF01168"/>
    </source>
</evidence>
<reference evidence="6 7" key="1">
    <citation type="submission" date="2011-08" db="EMBL/GenBank/DDBJ databases">
        <authorList>
            <person name="Weinstock G."/>
            <person name="Sodergren E."/>
            <person name="Clifton S."/>
            <person name="Fulton L."/>
            <person name="Fulton B."/>
            <person name="Courtney L."/>
            <person name="Fronick C."/>
            <person name="Harrison M."/>
            <person name="Strong C."/>
            <person name="Farmer C."/>
            <person name="Delahaunty K."/>
            <person name="Markovic C."/>
            <person name="Hall O."/>
            <person name="Minx P."/>
            <person name="Tomlinson C."/>
            <person name="Mitreva M."/>
            <person name="Hou S."/>
            <person name="Chen J."/>
            <person name="Wollam A."/>
            <person name="Pepin K.H."/>
            <person name="Johnson M."/>
            <person name="Bhonagiri V."/>
            <person name="Zhang X."/>
            <person name="Suruliraj S."/>
            <person name="Warren W."/>
            <person name="Chinwalla A."/>
            <person name="Mardis E.R."/>
            <person name="Wilson R.K."/>
        </authorList>
    </citation>
    <scope>NUCLEOTIDE SEQUENCE [LARGE SCALE GENOMIC DNA]</scope>
    <source>
        <strain evidence="6 7">F0357</strain>
    </source>
</reference>
<evidence type="ECO:0000313" key="6">
    <source>
        <dbReference type="EMBL" id="EHM43535.1"/>
    </source>
</evidence>
<dbReference type="SUPFAM" id="SSF51419">
    <property type="entry name" value="PLP-binding barrel"/>
    <property type="match status" value="1"/>
</dbReference>
<sequence length="241" mass="27055">MDTYKFFFMTGGNCLIRENLESVRKRVAASAERVGRTDPITLVAVTKNHPVEELMEAVAAGVTDVGENRVREALSKQESFPDNHVIWHLIGHLQTNKVKQAVAHFDLIHSVDSVHLLEVINKESGKIGKVQDILLQVNVAREESKTGMAVEVFPEICRRAAELEYVRVRGLMCMAPNFENSEDARPIFRIADALYEDMKDKFPNGQVRCLSMGMTHDFEIAIEEGANIVRVGTAIFGPRNY</sequence>
<dbReference type="PATRIC" id="fig|861450.3.peg.177"/>
<dbReference type="STRING" id="861450.HMPREF0080_00184"/>
<dbReference type="PANTHER" id="PTHR10146">
    <property type="entry name" value="PROLINE SYNTHETASE CO-TRANSCRIBED BACTERIAL HOMOLOG PROTEIN"/>
    <property type="match status" value="1"/>
</dbReference>
<comment type="cofactor">
    <cofactor evidence="3">
        <name>pyridoxal 5'-phosphate</name>
        <dbReference type="ChEBI" id="CHEBI:597326"/>
    </cofactor>
</comment>
<keyword evidence="7" id="KW-1185">Reference proteome</keyword>
<dbReference type="Gene3D" id="3.20.20.10">
    <property type="entry name" value="Alanine racemase"/>
    <property type="match status" value="1"/>
</dbReference>
<dbReference type="CDD" id="cd00635">
    <property type="entry name" value="PLPDE_III_YBL036c_like"/>
    <property type="match status" value="1"/>
</dbReference>
<comment type="caution">
    <text evidence="6">The sequence shown here is derived from an EMBL/GenBank/DDBJ whole genome shotgun (WGS) entry which is preliminary data.</text>
</comment>
<dbReference type="GO" id="GO:0030170">
    <property type="term" value="F:pyridoxal phosphate binding"/>
    <property type="evidence" value="ECO:0007669"/>
    <property type="project" value="UniProtKB-UniRule"/>
</dbReference>
<keyword evidence="1 2" id="KW-0663">Pyridoxal phosphate</keyword>
<feature type="domain" description="Alanine racemase N-terminal" evidence="5">
    <location>
        <begin position="20"/>
        <end position="238"/>
    </location>
</feature>
<evidence type="ECO:0000256" key="3">
    <source>
        <dbReference type="PIRSR" id="PIRSR004848-1"/>
    </source>
</evidence>
<feature type="modified residue" description="N6-(pyridoxal phosphate)lysine" evidence="2 3">
    <location>
        <position position="47"/>
    </location>
</feature>
<dbReference type="FunFam" id="3.20.20.10:FF:000018">
    <property type="entry name" value="Pyridoxal phosphate homeostasis protein"/>
    <property type="match status" value="1"/>
</dbReference>
<organism evidence="6 7">
    <name type="scientific">Anaeroglobus geminatus F0357</name>
    <dbReference type="NCBI Taxonomy" id="861450"/>
    <lineage>
        <taxon>Bacteria</taxon>
        <taxon>Bacillati</taxon>
        <taxon>Bacillota</taxon>
        <taxon>Negativicutes</taxon>
        <taxon>Veillonellales</taxon>
        <taxon>Veillonellaceae</taxon>
        <taxon>Anaeroglobus</taxon>
    </lineage>
</organism>
<dbReference type="InterPro" id="IPR011078">
    <property type="entry name" value="PyrdxlP_homeostasis"/>
</dbReference>
<evidence type="ECO:0000256" key="4">
    <source>
        <dbReference type="RuleBase" id="RU004514"/>
    </source>
</evidence>
<evidence type="ECO:0000313" key="7">
    <source>
        <dbReference type="Proteomes" id="UP000005481"/>
    </source>
</evidence>
<dbReference type="HOGENOM" id="CLU_059988_1_0_9"/>
<dbReference type="Proteomes" id="UP000005481">
    <property type="component" value="Unassembled WGS sequence"/>
</dbReference>